<name>A0A2T1HMQ2_9HYPH</name>
<dbReference type="Proteomes" id="UP000239772">
    <property type="component" value="Unassembled WGS sequence"/>
</dbReference>
<protein>
    <recommendedName>
        <fullName evidence="3">Thioesterase</fullName>
    </recommendedName>
</protein>
<dbReference type="OrthoDB" id="9803287at2"/>
<organism evidence="1 2">
    <name type="scientific">Alsobacter soli</name>
    <dbReference type="NCBI Taxonomy" id="2109933"/>
    <lineage>
        <taxon>Bacteria</taxon>
        <taxon>Pseudomonadati</taxon>
        <taxon>Pseudomonadota</taxon>
        <taxon>Alphaproteobacteria</taxon>
        <taxon>Hyphomicrobiales</taxon>
        <taxon>Alsobacteraceae</taxon>
        <taxon>Alsobacter</taxon>
    </lineage>
</organism>
<evidence type="ECO:0000313" key="2">
    <source>
        <dbReference type="Proteomes" id="UP000239772"/>
    </source>
</evidence>
<dbReference type="InterPro" id="IPR029069">
    <property type="entry name" value="HotDog_dom_sf"/>
</dbReference>
<dbReference type="Pfam" id="PF13279">
    <property type="entry name" value="4HBT_2"/>
    <property type="match status" value="1"/>
</dbReference>
<dbReference type="SUPFAM" id="SSF54637">
    <property type="entry name" value="Thioesterase/thiol ester dehydrase-isomerase"/>
    <property type="match status" value="1"/>
</dbReference>
<keyword evidence="2" id="KW-1185">Reference proteome</keyword>
<sequence>MTLAPTLLESLPISRAIVAPEWIDGNDHMNACYYLAIIKEPAIEAHNAWDYGVDFRVRTGESNFVLESHVRHFRELKLGDPLLVSTRIVDLDDKRLHLAFEIHNEREAYLAAVAEYVTIHVRMAPPAARPFPAELRDRLERIKAAHERVPMASEARGRLRLSIHTRPGQ</sequence>
<dbReference type="EMBL" id="PVZS01000035">
    <property type="protein sequence ID" value="PSC02902.1"/>
    <property type="molecule type" value="Genomic_DNA"/>
</dbReference>
<dbReference type="RefSeq" id="WP_106339922.1">
    <property type="nucleotide sequence ID" value="NZ_PVZS01000035.1"/>
</dbReference>
<reference evidence="2" key="1">
    <citation type="submission" date="2018-03" db="EMBL/GenBank/DDBJ databases">
        <authorList>
            <person name="Sun L."/>
            <person name="Liu H."/>
            <person name="Chen W."/>
            <person name="Huang K."/>
            <person name="Liu W."/>
            <person name="Gao X."/>
        </authorList>
    </citation>
    <scope>NUCLEOTIDE SEQUENCE [LARGE SCALE GENOMIC DNA]</scope>
    <source>
        <strain evidence="2">SH9</strain>
    </source>
</reference>
<dbReference type="Gene3D" id="3.10.129.10">
    <property type="entry name" value="Hotdog Thioesterase"/>
    <property type="match status" value="1"/>
</dbReference>
<comment type="caution">
    <text evidence="1">The sequence shown here is derived from an EMBL/GenBank/DDBJ whole genome shotgun (WGS) entry which is preliminary data.</text>
</comment>
<accession>A0A2T1HMQ2</accession>
<proteinExistence type="predicted"/>
<dbReference type="AlphaFoldDB" id="A0A2T1HMQ2"/>
<gene>
    <name evidence="1" type="ORF">SLNSH_21715</name>
</gene>
<evidence type="ECO:0008006" key="3">
    <source>
        <dbReference type="Google" id="ProtNLM"/>
    </source>
</evidence>
<dbReference type="CDD" id="cd00586">
    <property type="entry name" value="4HBT"/>
    <property type="match status" value="1"/>
</dbReference>
<evidence type="ECO:0000313" key="1">
    <source>
        <dbReference type="EMBL" id="PSC02902.1"/>
    </source>
</evidence>